<dbReference type="GO" id="GO:0070063">
    <property type="term" value="F:RNA polymerase binding"/>
    <property type="evidence" value="ECO:0007669"/>
    <property type="project" value="InterPro"/>
</dbReference>
<name>A0A212RBC3_9CHLR</name>
<evidence type="ECO:0000256" key="1">
    <source>
        <dbReference type="ARBA" id="ARBA00008213"/>
    </source>
</evidence>
<dbReference type="FunFam" id="1.10.287.180:FF:000001">
    <property type="entry name" value="Transcription elongation factor GreA"/>
    <property type="match status" value="1"/>
</dbReference>
<gene>
    <name evidence="8" type="primary">greA</name>
    <name evidence="12" type="ORF">SAMN02746019_00015490</name>
</gene>
<dbReference type="GO" id="GO:0003746">
    <property type="term" value="F:translation elongation factor activity"/>
    <property type="evidence" value="ECO:0007669"/>
    <property type="project" value="UniProtKB-KW"/>
</dbReference>
<keyword evidence="13" id="KW-1185">Reference proteome</keyword>
<dbReference type="EMBL" id="FYEK01000041">
    <property type="protein sequence ID" value="SNB69365.1"/>
    <property type="molecule type" value="Genomic_DNA"/>
</dbReference>
<evidence type="ECO:0000256" key="6">
    <source>
        <dbReference type="ARBA" id="ARBA00024916"/>
    </source>
</evidence>
<organism evidence="12 13">
    <name type="scientific">Thermoflexus hugenholtzii JAD2</name>
    <dbReference type="NCBI Taxonomy" id="877466"/>
    <lineage>
        <taxon>Bacteria</taxon>
        <taxon>Bacillati</taxon>
        <taxon>Chloroflexota</taxon>
        <taxon>Thermoflexia</taxon>
        <taxon>Thermoflexales</taxon>
        <taxon>Thermoflexaceae</taxon>
        <taxon>Thermoflexus</taxon>
    </lineage>
</organism>
<evidence type="ECO:0000256" key="2">
    <source>
        <dbReference type="ARBA" id="ARBA00013729"/>
    </source>
</evidence>
<dbReference type="InterPro" id="IPR036953">
    <property type="entry name" value="GreA/GreB_C_sf"/>
</dbReference>
<dbReference type="AlphaFoldDB" id="A0A212RBC3"/>
<comment type="similarity">
    <text evidence="1 8 9">Belongs to the GreA/GreB family.</text>
</comment>
<evidence type="ECO:0000256" key="5">
    <source>
        <dbReference type="ARBA" id="ARBA00023163"/>
    </source>
</evidence>
<keyword evidence="5 8" id="KW-0804">Transcription</keyword>
<dbReference type="SUPFAM" id="SSF46557">
    <property type="entry name" value="GreA transcript cleavage protein, N-terminal domain"/>
    <property type="match status" value="1"/>
</dbReference>
<dbReference type="PROSITE" id="PS00830">
    <property type="entry name" value="GREAB_2"/>
    <property type="match status" value="1"/>
</dbReference>
<dbReference type="PIRSF" id="PIRSF006092">
    <property type="entry name" value="GreA_GreB"/>
    <property type="match status" value="1"/>
</dbReference>
<dbReference type="Gene3D" id="3.10.50.30">
    <property type="entry name" value="Transcription elongation factor, GreA/GreB, C-terminal domain"/>
    <property type="match status" value="1"/>
</dbReference>
<proteinExistence type="inferred from homology"/>
<keyword evidence="4 8" id="KW-0238">DNA-binding</keyword>
<dbReference type="FunFam" id="3.10.50.30:FF:000001">
    <property type="entry name" value="Transcription elongation factor GreA"/>
    <property type="match status" value="1"/>
</dbReference>
<keyword evidence="3 8" id="KW-0805">Transcription regulation</keyword>
<evidence type="ECO:0000256" key="3">
    <source>
        <dbReference type="ARBA" id="ARBA00023015"/>
    </source>
</evidence>
<dbReference type="Gene3D" id="1.10.287.180">
    <property type="entry name" value="Transcription elongation factor, GreA/GreB, N-terminal domain"/>
    <property type="match status" value="1"/>
</dbReference>
<keyword evidence="12" id="KW-0648">Protein biosynthesis</keyword>
<dbReference type="InterPro" id="IPR022691">
    <property type="entry name" value="Tscrpt_elong_fac_GreA/B_N"/>
</dbReference>
<dbReference type="Pfam" id="PF01272">
    <property type="entry name" value="GreA_GreB"/>
    <property type="match status" value="1"/>
</dbReference>
<dbReference type="PANTHER" id="PTHR30437:SF4">
    <property type="entry name" value="TRANSCRIPTION ELONGATION FACTOR GREA"/>
    <property type="match status" value="1"/>
</dbReference>
<keyword evidence="12" id="KW-0251">Elongation factor</keyword>
<evidence type="ECO:0000256" key="7">
    <source>
        <dbReference type="ARBA" id="ARBA00030776"/>
    </source>
</evidence>
<protein>
    <recommendedName>
        <fullName evidence="2 8">Transcription elongation factor GreA</fullName>
    </recommendedName>
    <alternativeName>
        <fullName evidence="7 8">Transcript cleavage factor GreA</fullName>
    </alternativeName>
</protein>
<dbReference type="RefSeq" id="WP_088571724.1">
    <property type="nucleotide sequence ID" value="NZ_FYEK01000041.1"/>
</dbReference>
<dbReference type="InterPro" id="IPR028624">
    <property type="entry name" value="Tscrpt_elong_fac_GreA/B"/>
</dbReference>
<dbReference type="InterPro" id="IPR036805">
    <property type="entry name" value="Tscrpt_elong_fac_GreA/B_N_sf"/>
</dbReference>
<dbReference type="Proteomes" id="UP000197025">
    <property type="component" value="Unassembled WGS sequence"/>
</dbReference>
<evidence type="ECO:0000256" key="9">
    <source>
        <dbReference type="RuleBase" id="RU000556"/>
    </source>
</evidence>
<reference evidence="13" key="1">
    <citation type="submission" date="2017-06" db="EMBL/GenBank/DDBJ databases">
        <authorList>
            <person name="Varghese N."/>
            <person name="Submissions S."/>
        </authorList>
    </citation>
    <scope>NUCLEOTIDE SEQUENCE [LARGE SCALE GENOMIC DNA]</scope>
    <source>
        <strain evidence="13">JAD2</strain>
    </source>
</reference>
<evidence type="ECO:0000313" key="12">
    <source>
        <dbReference type="EMBL" id="SNB69365.1"/>
    </source>
</evidence>
<dbReference type="FunCoup" id="A0A212RBC3">
    <property type="interactions" value="273"/>
</dbReference>
<evidence type="ECO:0000259" key="10">
    <source>
        <dbReference type="Pfam" id="PF01272"/>
    </source>
</evidence>
<comment type="function">
    <text evidence="6 8 9">Necessary for efficient RNA polymerase transcription elongation past template-encoded arresting sites. The arresting sites in DNA have the property of trapping a certain fraction of elongating RNA polymerases that pass through, resulting in locked ternary complexes. Cleavage of the nascent transcript by cleavage factors such as GreA or GreB allows the resumption of elongation from the new 3'terminus. GreA releases sequences of 2 to 3 nucleotides.</text>
</comment>
<dbReference type="InterPro" id="IPR018151">
    <property type="entry name" value="TF_GreA/GreB_CS"/>
</dbReference>
<feature type="domain" description="Transcription elongation factor GreA/GreB C-terminal" evidence="10">
    <location>
        <begin position="83"/>
        <end position="157"/>
    </location>
</feature>
<sequence>MSEQPIYLTREGYQKLLEELEYLRTVRRQEVARRLNLAMDEGNYDENAEYEAAKNEQAFVEGRIMMLESMLRRAVIIEETTGPKTFVTLGSWVTIQEEGGSTPERYQVVGSAEADPSQGRISNESPLGQALLGHRVGDVITVNAPDGVLRFRILRIE</sequence>
<dbReference type="InParanoid" id="A0A212RBC3"/>
<dbReference type="PANTHER" id="PTHR30437">
    <property type="entry name" value="TRANSCRIPTION ELONGATION FACTOR GREA"/>
    <property type="match status" value="1"/>
</dbReference>
<dbReference type="SUPFAM" id="SSF54534">
    <property type="entry name" value="FKBP-like"/>
    <property type="match status" value="1"/>
</dbReference>
<dbReference type="InterPro" id="IPR001437">
    <property type="entry name" value="Tscrpt_elong_fac_GreA/B_C"/>
</dbReference>
<dbReference type="NCBIfam" id="NF001263">
    <property type="entry name" value="PRK00226.1-4"/>
    <property type="match status" value="1"/>
</dbReference>
<dbReference type="NCBIfam" id="TIGR01462">
    <property type="entry name" value="greA"/>
    <property type="match status" value="1"/>
</dbReference>
<dbReference type="GO" id="GO:0006354">
    <property type="term" value="P:DNA-templated transcription elongation"/>
    <property type="evidence" value="ECO:0007669"/>
    <property type="project" value="TreeGrafter"/>
</dbReference>
<dbReference type="InterPro" id="IPR006359">
    <property type="entry name" value="Tscrpt_elong_fac_GreA"/>
</dbReference>
<feature type="domain" description="Transcription elongation factor GreA/GreB N-terminal" evidence="11">
    <location>
        <begin position="6"/>
        <end position="76"/>
    </location>
</feature>
<dbReference type="OrthoDB" id="9808774at2"/>
<dbReference type="HAMAP" id="MF_00105">
    <property type="entry name" value="GreA_GreB"/>
    <property type="match status" value="1"/>
</dbReference>
<dbReference type="GO" id="GO:0003677">
    <property type="term" value="F:DNA binding"/>
    <property type="evidence" value="ECO:0007669"/>
    <property type="project" value="UniProtKB-UniRule"/>
</dbReference>
<evidence type="ECO:0000256" key="4">
    <source>
        <dbReference type="ARBA" id="ARBA00023125"/>
    </source>
</evidence>
<accession>A0A212RBC3</accession>
<evidence type="ECO:0000259" key="11">
    <source>
        <dbReference type="Pfam" id="PF03449"/>
    </source>
</evidence>
<dbReference type="InterPro" id="IPR023459">
    <property type="entry name" value="Tscrpt_elong_fac_GreA/B_fam"/>
</dbReference>
<evidence type="ECO:0000313" key="13">
    <source>
        <dbReference type="Proteomes" id="UP000197025"/>
    </source>
</evidence>
<dbReference type="Pfam" id="PF03449">
    <property type="entry name" value="GreA_GreB_N"/>
    <property type="match status" value="1"/>
</dbReference>
<dbReference type="GO" id="GO:0032784">
    <property type="term" value="P:regulation of DNA-templated transcription elongation"/>
    <property type="evidence" value="ECO:0007669"/>
    <property type="project" value="UniProtKB-UniRule"/>
</dbReference>
<evidence type="ECO:0000256" key="8">
    <source>
        <dbReference type="HAMAP-Rule" id="MF_00105"/>
    </source>
</evidence>